<dbReference type="RefSeq" id="YP_001427212.1">
    <property type="nucleotide sequence ID" value="NC_008724.1"/>
</dbReference>
<gene>
    <name evidence="1" type="primary">z731R</name>
    <name evidence="1" type="ORF">ATCV1_z731R</name>
</gene>
<dbReference type="EMBL" id="EF101928">
    <property type="protein sequence ID" value="ABT16865.1"/>
    <property type="molecule type" value="Genomic_DNA"/>
</dbReference>
<dbReference type="KEGG" id="vg:5470519"/>
<keyword evidence="2" id="KW-1185">Reference proteome</keyword>
<dbReference type="Proteomes" id="UP000202420">
    <property type="component" value="Segment"/>
</dbReference>
<proteinExistence type="predicted"/>
<evidence type="ECO:0000313" key="2">
    <source>
        <dbReference type="Proteomes" id="UP000202420"/>
    </source>
</evidence>
<evidence type="ECO:0000313" key="1">
    <source>
        <dbReference type="EMBL" id="ABT16865.1"/>
    </source>
</evidence>
<reference evidence="1 2" key="1">
    <citation type="submission" date="2006-09" db="EMBL/GenBank/DDBJ databases">
        <title>Sequence and annotation of the 288-kb ATCV-1 virus that infects an endosymbiotic Chlorella strain of the heliozoon Acanthocystis turfacea.</title>
        <authorList>
            <person name="Fitzgerald L.A."/>
            <person name="Graves M.V."/>
            <person name="Li X."/>
            <person name="Pfitzner A.J.P."/>
            <person name="Hartigan J."/>
            <person name="Van Etten J.L."/>
        </authorList>
    </citation>
    <scope>NUCLEOTIDE SEQUENCE [LARGE SCALE GENOMIC DNA]</scope>
    <source>
        <strain evidence="1 2">ATCV-1</strain>
    </source>
</reference>
<sequence length="131" mass="14782">MGMLLGVKDNVVEHLVNERALVSRRATFVRRLQETVNNFMTARGSTGPYGLGSMPDPHGVLGVPKRQVNKAKHNIVADFFHNQPIKERKRDVEEVLNDVVALRVPEHVPRKLVKRDDQVCKVRIADEPGVE</sequence>
<dbReference type="GeneID" id="5470519"/>
<accession>A7K9Z1</accession>
<organism evidence="1 2">
    <name type="scientific">Chlorovirus heliozoae</name>
    <dbReference type="NCBI Taxonomy" id="322019"/>
    <lineage>
        <taxon>Viruses</taxon>
        <taxon>Varidnaviria</taxon>
        <taxon>Bamfordvirae</taxon>
        <taxon>Nucleocytoviricota</taxon>
        <taxon>Megaviricetes</taxon>
        <taxon>Algavirales</taxon>
        <taxon>Phycodnaviridae</taxon>
        <taxon>Chlorovirus</taxon>
    </lineage>
</organism>
<protein>
    <submittedName>
        <fullName evidence="1">Uncharacterized protein z731R</fullName>
    </submittedName>
</protein>
<name>A7K9Z1_9PHYC</name>